<dbReference type="AlphaFoldDB" id="A0A117NH90"/>
<proteinExistence type="predicted"/>
<protein>
    <recommendedName>
        <fullName evidence="2">Reverse transcriptase domain-containing protein</fullName>
    </recommendedName>
</protein>
<organism evidence="1">
    <name type="scientific">Picea glauca</name>
    <name type="common">White spruce</name>
    <name type="synonym">Pinus glauca</name>
    <dbReference type="NCBI Taxonomy" id="3330"/>
    <lineage>
        <taxon>Eukaryota</taxon>
        <taxon>Viridiplantae</taxon>
        <taxon>Streptophyta</taxon>
        <taxon>Embryophyta</taxon>
        <taxon>Tracheophyta</taxon>
        <taxon>Spermatophyta</taxon>
        <taxon>Pinopsida</taxon>
        <taxon>Pinidae</taxon>
        <taxon>Conifers I</taxon>
        <taxon>Pinales</taxon>
        <taxon>Pinaceae</taxon>
        <taxon>Picea</taxon>
    </lineage>
</organism>
<dbReference type="SUPFAM" id="SSF56672">
    <property type="entry name" value="DNA/RNA polymerases"/>
    <property type="match status" value="1"/>
</dbReference>
<dbReference type="PANTHER" id="PTHR24559:SF444">
    <property type="entry name" value="REVERSE TRANSCRIPTASE DOMAIN-CONTAINING PROTEIN"/>
    <property type="match status" value="1"/>
</dbReference>
<evidence type="ECO:0008006" key="2">
    <source>
        <dbReference type="Google" id="ProtNLM"/>
    </source>
</evidence>
<dbReference type="Gene3D" id="3.30.70.270">
    <property type="match status" value="1"/>
</dbReference>
<evidence type="ECO:0000313" key="1">
    <source>
        <dbReference type="EMBL" id="KUM48003.1"/>
    </source>
</evidence>
<dbReference type="InterPro" id="IPR053134">
    <property type="entry name" value="RNA-dir_DNA_polymerase"/>
</dbReference>
<accession>A0A117NH90</accession>
<sequence>MDQMLQKMVGSERISMMDGFSGYNQVRIDPEDVLNTTLTTLWGTFAYIRMPFGLMNVGATFQRAMDFC</sequence>
<dbReference type="EMBL" id="LKAM01000006">
    <property type="protein sequence ID" value="KUM48003.1"/>
    <property type="molecule type" value="Genomic_DNA"/>
</dbReference>
<dbReference type="InterPro" id="IPR043128">
    <property type="entry name" value="Rev_trsase/Diguanyl_cyclase"/>
</dbReference>
<dbReference type="PANTHER" id="PTHR24559">
    <property type="entry name" value="TRANSPOSON TY3-I GAG-POL POLYPROTEIN"/>
    <property type="match status" value="1"/>
</dbReference>
<comment type="caution">
    <text evidence="1">The sequence shown here is derived from an EMBL/GenBank/DDBJ whole genome shotgun (WGS) entry which is preliminary data.</text>
</comment>
<reference evidence="1" key="1">
    <citation type="journal article" date="2015" name="Genome Biol. Evol.">
        <title>Organellar Genomes of White Spruce (Picea glauca): Assembly and Annotation.</title>
        <authorList>
            <person name="Jackman S.D."/>
            <person name="Warren R.L."/>
            <person name="Gibb E.A."/>
            <person name="Vandervalk B.P."/>
            <person name="Mohamadi H."/>
            <person name="Chu J."/>
            <person name="Raymond A."/>
            <person name="Pleasance S."/>
            <person name="Coope R."/>
            <person name="Wildung M.R."/>
            <person name="Ritland C.E."/>
            <person name="Bousquet J."/>
            <person name="Jones S.J."/>
            <person name="Bohlmann J."/>
            <person name="Birol I."/>
        </authorList>
    </citation>
    <scope>NUCLEOTIDE SEQUENCE [LARGE SCALE GENOMIC DNA]</scope>
    <source>
        <tissue evidence="1">Flushing bud</tissue>
    </source>
</reference>
<gene>
    <name evidence="1" type="ORF">ABT39_MTgene4998</name>
</gene>
<name>A0A117NH90_PICGL</name>
<keyword evidence="1" id="KW-0496">Mitochondrion</keyword>
<geneLocation type="mitochondrion" evidence="1"/>
<dbReference type="InterPro" id="IPR043502">
    <property type="entry name" value="DNA/RNA_pol_sf"/>
</dbReference>